<evidence type="ECO:0000313" key="12">
    <source>
        <dbReference type="Proteomes" id="UP001310022"/>
    </source>
</evidence>
<evidence type="ECO:0000256" key="5">
    <source>
        <dbReference type="HAMAP-Rule" id="MF_00563"/>
    </source>
</evidence>
<feature type="binding site" evidence="5">
    <location>
        <position position="281"/>
    </location>
    <ligand>
        <name>NAD(+)</name>
        <dbReference type="ChEBI" id="CHEBI:57540"/>
    </ligand>
</feature>
<feature type="binding site" evidence="5 6">
    <location>
        <position position="58"/>
    </location>
    <ligand>
        <name>substrate</name>
    </ligand>
</feature>
<dbReference type="Gene3D" id="3.40.50.720">
    <property type="entry name" value="NAD(P)-binding Rossmann-like Domain"/>
    <property type="match status" value="1"/>
</dbReference>
<dbReference type="Proteomes" id="UP001310022">
    <property type="component" value="Unassembled WGS sequence"/>
</dbReference>
<dbReference type="Gene3D" id="3.40.50.1480">
    <property type="entry name" value="Adenosylhomocysteinase-like"/>
    <property type="match status" value="1"/>
</dbReference>
<feature type="binding site" evidence="5 6">
    <location>
        <position position="134"/>
    </location>
    <ligand>
        <name>substrate</name>
    </ligand>
</feature>
<dbReference type="AlphaFoldDB" id="A0AAN4VVE1"/>
<dbReference type="GO" id="GO:0004013">
    <property type="term" value="F:adenosylhomocysteinase activity"/>
    <property type="evidence" value="ECO:0007669"/>
    <property type="project" value="UniProtKB-UniRule"/>
</dbReference>
<keyword evidence="4 5" id="KW-0520">NAD</keyword>
<dbReference type="SMART" id="SM00997">
    <property type="entry name" value="AdoHcyase_NAD"/>
    <property type="match status" value="1"/>
</dbReference>
<dbReference type="NCBIfam" id="NF004005">
    <property type="entry name" value="PRK05476.2-3"/>
    <property type="match status" value="1"/>
</dbReference>
<dbReference type="PIRSF" id="PIRSF001109">
    <property type="entry name" value="Ad_hcy_hydrolase"/>
    <property type="match status" value="1"/>
</dbReference>
<evidence type="ECO:0000256" key="2">
    <source>
        <dbReference type="ARBA" id="ARBA00022563"/>
    </source>
</evidence>
<feature type="binding site" evidence="5">
    <location>
        <position position="194"/>
    </location>
    <ligand>
        <name>NAD(+)</name>
        <dbReference type="ChEBI" id="CHEBI:57540"/>
    </ligand>
</feature>
<keyword evidence="12" id="KW-1185">Reference proteome</keyword>
<evidence type="ECO:0000259" key="10">
    <source>
        <dbReference type="SMART" id="SM00997"/>
    </source>
</evidence>
<dbReference type="HAMAP" id="MF_00563">
    <property type="entry name" value="AdoHcyase"/>
    <property type="match status" value="1"/>
</dbReference>
<dbReference type="SMART" id="SM00996">
    <property type="entry name" value="AdoHcyase"/>
    <property type="match status" value="1"/>
</dbReference>
<organism evidence="11 12">
    <name type="scientific">Persicobacter diffluens</name>
    <dbReference type="NCBI Taxonomy" id="981"/>
    <lineage>
        <taxon>Bacteria</taxon>
        <taxon>Pseudomonadati</taxon>
        <taxon>Bacteroidota</taxon>
        <taxon>Cytophagia</taxon>
        <taxon>Cytophagales</taxon>
        <taxon>Persicobacteraceae</taxon>
        <taxon>Persicobacter</taxon>
    </lineage>
</organism>
<evidence type="ECO:0000256" key="4">
    <source>
        <dbReference type="ARBA" id="ARBA00023027"/>
    </source>
</evidence>
<evidence type="ECO:0000256" key="1">
    <source>
        <dbReference type="ARBA" id="ARBA00007122"/>
    </source>
</evidence>
<comment type="similarity">
    <text evidence="1 5 9">Belongs to the adenosylhomocysteinase family.</text>
</comment>
<accession>A0AAN4VVE1</accession>
<feature type="domain" description="S-adenosyl-L-homocysteine hydrolase NAD binding" evidence="10">
    <location>
        <begin position="194"/>
        <end position="355"/>
    </location>
</feature>
<dbReference type="GO" id="GO:0005829">
    <property type="term" value="C:cytosol"/>
    <property type="evidence" value="ECO:0007669"/>
    <property type="project" value="TreeGrafter"/>
</dbReference>
<feature type="binding site" evidence="5 7">
    <location>
        <position position="246"/>
    </location>
    <ligand>
        <name>NAD(+)</name>
        <dbReference type="ChEBI" id="CHEBI:57540"/>
    </ligand>
</feature>
<dbReference type="FunFam" id="3.40.50.1480:FF:000004">
    <property type="entry name" value="Adenosylhomocysteinase"/>
    <property type="match status" value="1"/>
</dbReference>
<feature type="binding site" evidence="5 7">
    <location>
        <position position="349"/>
    </location>
    <ligand>
        <name>NAD(+)</name>
        <dbReference type="ChEBI" id="CHEBI:57540"/>
    </ligand>
</feature>
<feature type="binding site" evidence="5">
    <location>
        <begin position="223"/>
        <end position="228"/>
    </location>
    <ligand>
        <name>NAD(+)</name>
        <dbReference type="ChEBI" id="CHEBI:57540"/>
    </ligand>
</feature>
<dbReference type="InterPro" id="IPR000043">
    <property type="entry name" value="Adenosylhomocysteinase-like"/>
</dbReference>
<gene>
    <name evidence="5 11" type="primary">ahcY</name>
    <name evidence="11" type="ORF">PEDI_03280</name>
</gene>
<dbReference type="Pfam" id="PF05221">
    <property type="entry name" value="AdoHcyase"/>
    <property type="match status" value="2"/>
</dbReference>
<keyword evidence="2 5" id="KW-0554">One-carbon metabolism</keyword>
<dbReference type="PROSITE" id="PS00738">
    <property type="entry name" value="ADOHCYASE_1"/>
    <property type="match status" value="1"/>
</dbReference>
<dbReference type="GO" id="GO:0071269">
    <property type="term" value="P:L-homocysteine biosynthetic process"/>
    <property type="evidence" value="ECO:0007669"/>
    <property type="project" value="UniProtKB-UniRule"/>
</dbReference>
<dbReference type="SUPFAM" id="SSF52283">
    <property type="entry name" value="Formate/glycerate dehydrogenase catalytic domain-like"/>
    <property type="match status" value="1"/>
</dbReference>
<comment type="pathway">
    <text evidence="5 8">Amino-acid biosynthesis; L-homocysteine biosynthesis; L-homocysteine from S-adenosyl-L-homocysteine: step 1/1.</text>
</comment>
<dbReference type="SUPFAM" id="SSF51735">
    <property type="entry name" value="NAD(P)-binding Rossmann-fold domains"/>
    <property type="match status" value="1"/>
</dbReference>
<evidence type="ECO:0000313" key="11">
    <source>
        <dbReference type="EMBL" id="GJM59776.1"/>
    </source>
</evidence>
<evidence type="ECO:0000256" key="9">
    <source>
        <dbReference type="RuleBase" id="RU004166"/>
    </source>
</evidence>
<feature type="binding site" evidence="5 7">
    <location>
        <begin position="302"/>
        <end position="304"/>
    </location>
    <ligand>
        <name>NAD(+)</name>
        <dbReference type="ChEBI" id="CHEBI:57540"/>
    </ligand>
</feature>
<dbReference type="InterPro" id="IPR036291">
    <property type="entry name" value="NAD(P)-bd_dom_sf"/>
</dbReference>
<dbReference type="EMBL" id="BQKE01000001">
    <property type="protein sequence ID" value="GJM59776.1"/>
    <property type="molecule type" value="Genomic_DNA"/>
</dbReference>
<feature type="binding site" evidence="7">
    <location>
        <position position="356"/>
    </location>
    <ligand>
        <name>NAD(+)</name>
        <dbReference type="ChEBI" id="CHEBI:57540"/>
    </ligand>
</feature>
<proteinExistence type="inferred from homology"/>
<feature type="binding site" evidence="5 6">
    <location>
        <position position="189"/>
    </location>
    <ligand>
        <name>substrate</name>
    </ligand>
</feature>
<dbReference type="CDD" id="cd00401">
    <property type="entry name" value="SAHH"/>
    <property type="match status" value="1"/>
</dbReference>
<dbReference type="RefSeq" id="WP_338235733.1">
    <property type="nucleotide sequence ID" value="NZ_BQKE01000001.1"/>
</dbReference>
<dbReference type="InterPro" id="IPR042172">
    <property type="entry name" value="Adenosylhomocyst_ase-like_sf"/>
</dbReference>
<dbReference type="GO" id="GO:0006730">
    <property type="term" value="P:one-carbon metabolic process"/>
    <property type="evidence" value="ECO:0007669"/>
    <property type="project" value="UniProtKB-UniRule"/>
</dbReference>
<dbReference type="Pfam" id="PF00670">
    <property type="entry name" value="AdoHcyase_NAD"/>
    <property type="match status" value="1"/>
</dbReference>
<feature type="binding site" evidence="5 7">
    <location>
        <begin position="160"/>
        <end position="162"/>
    </location>
    <ligand>
        <name>NAD(+)</name>
        <dbReference type="ChEBI" id="CHEBI:57540"/>
    </ligand>
</feature>
<comment type="cofactor">
    <cofactor evidence="5 7 8">
        <name>NAD(+)</name>
        <dbReference type="ChEBI" id="CHEBI:57540"/>
    </cofactor>
    <text evidence="5 7 8">Binds 1 NAD(+) per subunit.</text>
</comment>
<comment type="function">
    <text evidence="5">May play a key role in the regulation of the intracellular concentration of adenosylhomocysteine.</text>
</comment>
<evidence type="ECO:0000256" key="3">
    <source>
        <dbReference type="ARBA" id="ARBA00022801"/>
    </source>
</evidence>
<keyword evidence="5" id="KW-0963">Cytoplasm</keyword>
<sequence length="435" mass="47765">MIESGLKYKVKDIALAEWGRKEIKLAEAEMPGLMSLREEYGAAKPLAGARIAGCLHMTIQTAVLIETLVALGAEVTWSSCNIFSTQDHAAAAIAAAGIPVYAWKGMNEEEFDWCIEQTLTAFEDGKPLNMILDDGGDLTNMVLDRYPQFVNEIKGLSEETTTGVHRLYERERNGSLVLPAINVNDSVTKSKFDNKYGCRESLVDGIRRATDVMIAGKVAVVAGFGDVGKGSAESLRGAGARVIVTEIDPICALQAAMEGFEVKKMDDAVKEADIVVTTTGNKDIIVGRHFESMKDKTIVCNIGHFDNEIDMAWLNGTYGDTKDTIKDQVDKYTINGKEVIILAEGRLVNLGCATGHPSFVMSNSFTNQTLAQLELWTNSDAYENKVYTLPKHLDEKVARLHLAKIGVELDTLSEDQADYIGVKVEGPFKPEYYRY</sequence>
<reference evidence="11 12" key="1">
    <citation type="submission" date="2021-12" db="EMBL/GenBank/DDBJ databases">
        <title>Genome sequencing of bacteria with rrn-lacking chromosome and rrn-plasmid.</title>
        <authorList>
            <person name="Anda M."/>
            <person name="Iwasaki W."/>
        </authorList>
    </citation>
    <scope>NUCLEOTIDE SEQUENCE [LARGE SCALE GENOMIC DNA]</scope>
    <source>
        <strain evidence="11 12">NBRC 15940</strain>
    </source>
</reference>
<dbReference type="PANTHER" id="PTHR23420:SF0">
    <property type="entry name" value="ADENOSYLHOMOCYSTEINASE"/>
    <property type="match status" value="1"/>
</dbReference>
<comment type="catalytic activity">
    <reaction evidence="5 8">
        <text>S-adenosyl-L-homocysteine + H2O = L-homocysteine + adenosine</text>
        <dbReference type="Rhea" id="RHEA:21708"/>
        <dbReference type="ChEBI" id="CHEBI:15377"/>
        <dbReference type="ChEBI" id="CHEBI:16335"/>
        <dbReference type="ChEBI" id="CHEBI:57856"/>
        <dbReference type="ChEBI" id="CHEBI:58199"/>
        <dbReference type="EC" id="3.13.2.1"/>
    </reaction>
</comment>
<name>A0AAN4VVE1_9BACT</name>
<feature type="binding site" evidence="5 6">
    <location>
        <position position="159"/>
    </location>
    <ligand>
        <name>substrate</name>
    </ligand>
</feature>
<dbReference type="InterPro" id="IPR015878">
    <property type="entry name" value="Ado_hCys_hydrolase_NAD-bd"/>
</dbReference>
<comment type="subcellular location">
    <subcellularLocation>
        <location evidence="5">Cytoplasm</location>
    </subcellularLocation>
</comment>
<dbReference type="PANTHER" id="PTHR23420">
    <property type="entry name" value="ADENOSYLHOMOCYSTEINASE"/>
    <property type="match status" value="1"/>
</dbReference>
<dbReference type="GO" id="GO:0033353">
    <property type="term" value="P:S-adenosylmethionine cycle"/>
    <property type="evidence" value="ECO:0007669"/>
    <property type="project" value="TreeGrafter"/>
</dbReference>
<feature type="binding site" evidence="7">
    <location>
        <begin position="225"/>
        <end position="230"/>
    </location>
    <ligand>
        <name>NAD(+)</name>
        <dbReference type="ChEBI" id="CHEBI:57540"/>
    </ligand>
</feature>
<comment type="caution">
    <text evidence="11">The sequence shown here is derived from an EMBL/GenBank/DDBJ whole genome shotgun (WGS) entry which is preliminary data.</text>
</comment>
<protein>
    <recommendedName>
        <fullName evidence="5">Adenosylhomocysteinase</fullName>
        <ecNumber evidence="5">3.13.2.1</ecNumber>
    </recommendedName>
    <alternativeName>
        <fullName evidence="5">S-adenosyl-L-homocysteine hydrolase</fullName>
        <shortName evidence="5">AdoHcyase</shortName>
    </alternativeName>
</protein>
<evidence type="ECO:0000256" key="8">
    <source>
        <dbReference type="RuleBase" id="RU000548"/>
    </source>
</evidence>
<dbReference type="InterPro" id="IPR020082">
    <property type="entry name" value="S-Ado-L-homoCys_hydrolase_CS"/>
</dbReference>
<evidence type="ECO:0000256" key="7">
    <source>
        <dbReference type="PIRSR" id="PIRSR001109-2"/>
    </source>
</evidence>
<dbReference type="FunFam" id="3.40.50.720:FF:000004">
    <property type="entry name" value="Adenosylhomocysteinase"/>
    <property type="match status" value="1"/>
</dbReference>
<evidence type="ECO:0000256" key="6">
    <source>
        <dbReference type="PIRSR" id="PIRSR001109-1"/>
    </source>
</evidence>
<feature type="binding site" evidence="5 6">
    <location>
        <position position="193"/>
    </location>
    <ligand>
        <name>substrate</name>
    </ligand>
</feature>
<dbReference type="EC" id="3.13.2.1" evidence="5"/>
<keyword evidence="3 5" id="KW-0378">Hydrolase</keyword>
<dbReference type="NCBIfam" id="TIGR00936">
    <property type="entry name" value="ahcY"/>
    <property type="match status" value="1"/>
</dbReference>
<dbReference type="PROSITE" id="PS00739">
    <property type="entry name" value="ADOHCYASE_2"/>
    <property type="match status" value="1"/>
</dbReference>